<keyword evidence="2" id="KW-0732">Signal</keyword>
<dbReference type="NCBIfam" id="TIGR01845">
    <property type="entry name" value="outer_NodT"/>
    <property type="match status" value="1"/>
</dbReference>
<dbReference type="EMBL" id="JAESVB010000008">
    <property type="protein sequence ID" value="MCB8876828.1"/>
    <property type="molecule type" value="Genomic_DNA"/>
</dbReference>
<name>A0A964E0K9_9PROT</name>
<keyword evidence="2" id="KW-0812">Transmembrane</keyword>
<dbReference type="PANTHER" id="PTHR30203:SF25">
    <property type="entry name" value="OUTER MEMBRANE PROTEIN-RELATED"/>
    <property type="match status" value="1"/>
</dbReference>
<reference evidence="3" key="2">
    <citation type="submission" date="2021-01" db="EMBL/GenBank/DDBJ databases">
        <authorList>
            <person name="Mieszkin S."/>
            <person name="Pouder E."/>
            <person name="Alain K."/>
        </authorList>
    </citation>
    <scope>NUCLEOTIDE SEQUENCE</scope>
    <source>
        <strain evidence="3">HW T2.11</strain>
    </source>
</reference>
<comment type="similarity">
    <text evidence="1 2">Belongs to the outer membrane factor (OMF) (TC 1.B.17) family.</text>
</comment>
<accession>A0A964E0K9</accession>
<protein>
    <submittedName>
        <fullName evidence="3">Efflux transporter outer membrane subunit</fullName>
    </submittedName>
</protein>
<gene>
    <name evidence="3" type="ORF">ASILVAE211_16670</name>
</gene>
<keyword evidence="4" id="KW-1185">Reference proteome</keyword>
<dbReference type="Gene3D" id="2.20.200.10">
    <property type="entry name" value="Outer membrane efflux proteins (OEP)"/>
    <property type="match status" value="1"/>
</dbReference>
<dbReference type="Gene3D" id="1.20.1600.10">
    <property type="entry name" value="Outer membrane efflux proteins (OEP)"/>
    <property type="match status" value="1"/>
</dbReference>
<comment type="subcellular location">
    <subcellularLocation>
        <location evidence="2">Cell membrane</location>
        <topology evidence="2">Lipid-anchor</topology>
    </subcellularLocation>
</comment>
<dbReference type="InterPro" id="IPR010131">
    <property type="entry name" value="MdtP/NodT-like"/>
</dbReference>
<keyword evidence="2" id="KW-0564">Palmitate</keyword>
<keyword evidence="2" id="KW-0449">Lipoprotein</keyword>
<reference evidence="3" key="1">
    <citation type="journal article" date="2021" name="Microorganisms">
        <title>Acidisoma silvae sp. nov. and Acidisomacellulosilytica sp. nov., Two Acidophilic Bacteria Isolated from Decaying Wood, Hydrolyzing Cellulose and Producing Poly-3-hydroxybutyrate.</title>
        <authorList>
            <person name="Mieszkin S."/>
            <person name="Pouder E."/>
            <person name="Uroz S."/>
            <person name="Simon-Colin C."/>
            <person name="Alain K."/>
        </authorList>
    </citation>
    <scope>NUCLEOTIDE SEQUENCE</scope>
    <source>
        <strain evidence="3">HW T2.11</strain>
    </source>
</reference>
<dbReference type="RefSeq" id="WP_227322487.1">
    <property type="nucleotide sequence ID" value="NZ_JAESVB010000008.1"/>
</dbReference>
<dbReference type="AlphaFoldDB" id="A0A964E0K9"/>
<dbReference type="InterPro" id="IPR003423">
    <property type="entry name" value="OMP_efflux"/>
</dbReference>
<keyword evidence="2" id="KW-0472">Membrane</keyword>
<dbReference type="GO" id="GO:0005886">
    <property type="term" value="C:plasma membrane"/>
    <property type="evidence" value="ECO:0007669"/>
    <property type="project" value="UniProtKB-SubCell"/>
</dbReference>
<feature type="signal peptide" evidence="2">
    <location>
        <begin position="1"/>
        <end position="18"/>
    </location>
</feature>
<evidence type="ECO:0000313" key="4">
    <source>
        <dbReference type="Proteomes" id="UP000708298"/>
    </source>
</evidence>
<sequence>MMATSLRLPSLILALGLAGCMVGPNYKKPDVALAPFHNPVPHEGAAPAPQLDTWWTGFNDPMLVTVVQRALDQNLDLAAAFARVQQARAEANASGAQLLPTFDFNASTTAEHQSTVSPLGALGESLPNYNRDQREYTLGSAASWEIDLFGGLRRGARATRAEAEAARAEQDGTRITVAADAADAYLQIRAYQARIAVTTDQIATDTKLVGIVQLRESLGKGEDREVAQAQAVLEQAQSTLPPLRIGLESQMNRLDVLMGVQPGTYARELAVVQPIPAIPAIGGNDQPLDVLRRRPDVIAAERRLAASSEQIGAAIADYYPKISLSGALGFDSLSTNQLFTAKAFQPIGTGLLRWRLFDFGKVDAEVAQARGGNAQALAQYRQSVLKATEDVEDALVTLSQTQTRAVTLQQEVASLDQARKLSQTAYEAGAIPLTDVLDADRQLLITQDELDADRGDAARAAVQTFRALGGGWDVSKPSQLAQR</sequence>
<dbReference type="Pfam" id="PF02321">
    <property type="entry name" value="OEP"/>
    <property type="match status" value="2"/>
</dbReference>
<evidence type="ECO:0000256" key="1">
    <source>
        <dbReference type="ARBA" id="ARBA00007613"/>
    </source>
</evidence>
<proteinExistence type="inferred from homology"/>
<feature type="chain" id="PRO_5038158968" evidence="2">
    <location>
        <begin position="19"/>
        <end position="483"/>
    </location>
</feature>
<dbReference type="PANTHER" id="PTHR30203">
    <property type="entry name" value="OUTER MEMBRANE CATION EFFLUX PROTEIN"/>
    <property type="match status" value="1"/>
</dbReference>
<evidence type="ECO:0000256" key="2">
    <source>
        <dbReference type="RuleBase" id="RU362097"/>
    </source>
</evidence>
<dbReference type="PROSITE" id="PS51257">
    <property type="entry name" value="PROKAR_LIPOPROTEIN"/>
    <property type="match status" value="1"/>
</dbReference>
<comment type="caution">
    <text evidence="3">The sequence shown here is derived from an EMBL/GenBank/DDBJ whole genome shotgun (WGS) entry which is preliminary data.</text>
</comment>
<dbReference type="Proteomes" id="UP000708298">
    <property type="component" value="Unassembled WGS sequence"/>
</dbReference>
<dbReference type="SUPFAM" id="SSF56954">
    <property type="entry name" value="Outer membrane efflux proteins (OEP)"/>
    <property type="match status" value="1"/>
</dbReference>
<keyword evidence="2" id="KW-1134">Transmembrane beta strand</keyword>
<dbReference type="GO" id="GO:0015562">
    <property type="term" value="F:efflux transmembrane transporter activity"/>
    <property type="evidence" value="ECO:0007669"/>
    <property type="project" value="InterPro"/>
</dbReference>
<organism evidence="3 4">
    <name type="scientific">Acidisoma silvae</name>
    <dbReference type="NCBI Taxonomy" id="2802396"/>
    <lineage>
        <taxon>Bacteria</taxon>
        <taxon>Pseudomonadati</taxon>
        <taxon>Pseudomonadota</taxon>
        <taxon>Alphaproteobacteria</taxon>
        <taxon>Acetobacterales</taxon>
        <taxon>Acidocellaceae</taxon>
        <taxon>Acidisoma</taxon>
    </lineage>
</organism>
<evidence type="ECO:0000313" key="3">
    <source>
        <dbReference type="EMBL" id="MCB8876828.1"/>
    </source>
</evidence>